<feature type="transmembrane region" description="Helical" evidence="18">
    <location>
        <begin position="36"/>
        <end position="54"/>
    </location>
</feature>
<dbReference type="Gene3D" id="3.40.50.300">
    <property type="entry name" value="P-loop containing nucleotide triphosphate hydrolases"/>
    <property type="match status" value="2"/>
</dbReference>
<dbReference type="InterPro" id="IPR017871">
    <property type="entry name" value="ABC_transporter-like_CS"/>
</dbReference>
<feature type="transmembrane region" description="Helical" evidence="18">
    <location>
        <begin position="106"/>
        <end position="124"/>
    </location>
</feature>
<dbReference type="InterPro" id="IPR003439">
    <property type="entry name" value="ABC_transporter-like_ATP-bd"/>
</dbReference>
<evidence type="ECO:0000256" key="10">
    <source>
        <dbReference type="ARBA" id="ARBA00022989"/>
    </source>
</evidence>
<evidence type="ECO:0000313" key="21">
    <source>
        <dbReference type="EMBL" id="VDI11514.1"/>
    </source>
</evidence>
<evidence type="ECO:0000256" key="12">
    <source>
        <dbReference type="ARBA" id="ARBA00023136"/>
    </source>
</evidence>
<feature type="domain" description="ABC transmembrane type-1" evidence="20">
    <location>
        <begin position="1028"/>
        <end position="1311"/>
    </location>
</feature>
<dbReference type="PROSITE" id="PS00211">
    <property type="entry name" value="ABC_TRANSPORTER_1"/>
    <property type="match status" value="2"/>
</dbReference>
<comment type="caution">
    <text evidence="21">The sequence shown here is derived from an EMBL/GenBank/DDBJ whole genome shotgun (WGS) entry which is preliminary data.</text>
</comment>
<dbReference type="PANTHER" id="PTHR24223:SF443">
    <property type="entry name" value="MULTIDRUG-RESISTANCE LIKE PROTEIN 1, ISOFORM I"/>
    <property type="match status" value="1"/>
</dbReference>
<keyword evidence="7" id="KW-0677">Repeat</keyword>
<evidence type="ECO:0000256" key="18">
    <source>
        <dbReference type="SAM" id="Phobius"/>
    </source>
</evidence>
<comment type="subcellular location">
    <subcellularLocation>
        <location evidence="2">Cell membrane</location>
        <topology evidence="2">Multi-pass membrane protein</topology>
    </subcellularLocation>
    <subcellularLocation>
        <location evidence="1">Vacuole membrane</location>
        <topology evidence="1">Multi-pass membrane protein</topology>
    </subcellularLocation>
</comment>
<evidence type="ECO:0000256" key="13">
    <source>
        <dbReference type="ARBA" id="ARBA00034018"/>
    </source>
</evidence>
<dbReference type="GO" id="GO:0006869">
    <property type="term" value="P:lipid transport"/>
    <property type="evidence" value="ECO:0007669"/>
    <property type="project" value="UniProtKB-KW"/>
</dbReference>
<dbReference type="PANTHER" id="PTHR24223">
    <property type="entry name" value="ATP-BINDING CASSETTE SUB-FAMILY C"/>
    <property type="match status" value="1"/>
</dbReference>
<dbReference type="SUPFAM" id="SSF52540">
    <property type="entry name" value="P-loop containing nucleoside triphosphate hydrolases"/>
    <property type="match status" value="2"/>
</dbReference>
<dbReference type="CDD" id="cd18595">
    <property type="entry name" value="ABC_6TM_MRP1_2_3_6_D1_like"/>
    <property type="match status" value="1"/>
</dbReference>
<dbReference type="InterPro" id="IPR050173">
    <property type="entry name" value="ABC_transporter_C-like"/>
</dbReference>
<feature type="domain" description="ABC transporter" evidence="19">
    <location>
        <begin position="662"/>
        <end position="886"/>
    </location>
</feature>
<dbReference type="OrthoDB" id="6500128at2759"/>
<dbReference type="Gene3D" id="1.20.1560.10">
    <property type="entry name" value="ABC transporter type 1, transmembrane domain"/>
    <property type="match status" value="2"/>
</dbReference>
<feature type="transmembrane region" description="Helical" evidence="18">
    <location>
        <begin position="466"/>
        <end position="484"/>
    </location>
</feature>
<dbReference type="EMBL" id="UYJE01002529">
    <property type="protein sequence ID" value="VDI11514.1"/>
    <property type="molecule type" value="Genomic_DNA"/>
</dbReference>
<keyword evidence="5" id="KW-1003">Cell membrane</keyword>
<dbReference type="FunFam" id="1.20.1560.10:FF:000001">
    <property type="entry name" value="ATP-binding cassette subfamily C member 1"/>
    <property type="match status" value="1"/>
</dbReference>
<comment type="similarity">
    <text evidence="3">Belongs to the ABC transporter superfamily. ABCC family. Conjugate transporter (TC 3.A.1.208) subfamily.</text>
</comment>
<feature type="transmembrane region" description="Helical" evidence="18">
    <location>
        <begin position="66"/>
        <end position="86"/>
    </location>
</feature>
<dbReference type="InterPro" id="IPR056227">
    <property type="entry name" value="TMD0_ABC"/>
</dbReference>
<comment type="catalytic activity">
    <reaction evidence="13">
        <text>ATP + H2O + xenobioticSide 1 = ADP + phosphate + xenobioticSide 2.</text>
        <dbReference type="EC" id="7.6.2.2"/>
    </reaction>
</comment>
<feature type="region of interest" description="Disordered" evidence="17">
    <location>
        <begin position="937"/>
        <end position="964"/>
    </location>
</feature>
<keyword evidence="12 18" id="KW-0472">Membrane</keyword>
<dbReference type="FunFam" id="1.20.1560.10:FF:000007">
    <property type="entry name" value="ATP-binding cassette subfamily C member 1"/>
    <property type="match status" value="1"/>
</dbReference>
<evidence type="ECO:0000256" key="15">
    <source>
        <dbReference type="ARBA" id="ARBA00047576"/>
    </source>
</evidence>
<feature type="coiled-coil region" evidence="16">
    <location>
        <begin position="880"/>
        <end position="924"/>
    </location>
</feature>
<evidence type="ECO:0000256" key="11">
    <source>
        <dbReference type="ARBA" id="ARBA00023055"/>
    </source>
</evidence>
<feature type="transmembrane region" description="Helical" evidence="18">
    <location>
        <begin position="544"/>
        <end position="572"/>
    </location>
</feature>
<feature type="transmembrane region" description="Helical" evidence="18">
    <location>
        <begin position="136"/>
        <end position="155"/>
    </location>
</feature>
<evidence type="ECO:0000256" key="17">
    <source>
        <dbReference type="SAM" id="MobiDB-lite"/>
    </source>
</evidence>
<keyword evidence="9" id="KW-0067">ATP-binding</keyword>
<gene>
    <name evidence="21" type="ORF">MGAL_10B083789</name>
</gene>
<evidence type="ECO:0000256" key="6">
    <source>
        <dbReference type="ARBA" id="ARBA00022692"/>
    </source>
</evidence>
<keyword evidence="22" id="KW-1185">Reference proteome</keyword>
<dbReference type="Proteomes" id="UP000596742">
    <property type="component" value="Unassembled WGS sequence"/>
</dbReference>
<evidence type="ECO:0000256" key="3">
    <source>
        <dbReference type="ARBA" id="ARBA00009726"/>
    </source>
</evidence>
<evidence type="ECO:0000256" key="4">
    <source>
        <dbReference type="ARBA" id="ARBA00022448"/>
    </source>
</evidence>
<evidence type="ECO:0000259" key="20">
    <source>
        <dbReference type="PROSITE" id="PS50929"/>
    </source>
</evidence>
<dbReference type="SUPFAM" id="SSF90123">
    <property type="entry name" value="ABC transporter transmembrane region"/>
    <property type="match status" value="2"/>
</dbReference>
<dbReference type="PROSITE" id="PS50893">
    <property type="entry name" value="ABC_TRANSPORTER_2"/>
    <property type="match status" value="2"/>
</dbReference>
<dbReference type="FunFam" id="3.40.50.300:FF:000293">
    <property type="entry name" value="ATP binding cassette subfamily C member 1"/>
    <property type="match status" value="1"/>
</dbReference>
<comment type="catalytic activity">
    <reaction evidence="15">
        <text>17beta-estradiol 17-O-(beta-D-glucuronate)(in) + ATP + H2O = 17beta-estradiol 17-O-(beta-D-glucuronate)(out) + ADP + phosphate + H(+)</text>
        <dbReference type="Rhea" id="RHEA:60128"/>
        <dbReference type="ChEBI" id="CHEBI:15377"/>
        <dbReference type="ChEBI" id="CHEBI:15378"/>
        <dbReference type="ChEBI" id="CHEBI:30616"/>
        <dbReference type="ChEBI" id="CHEBI:43474"/>
        <dbReference type="ChEBI" id="CHEBI:82961"/>
        <dbReference type="ChEBI" id="CHEBI:456216"/>
    </reaction>
    <physiologicalReaction direction="left-to-right" evidence="15">
        <dbReference type="Rhea" id="RHEA:60129"/>
    </physiologicalReaction>
</comment>
<feature type="domain" description="ABC transmembrane type-1" evidence="20">
    <location>
        <begin position="334"/>
        <end position="609"/>
    </location>
</feature>
<name>A0A8B6CXX4_MYTGA</name>
<feature type="transmembrane region" description="Helical" evidence="18">
    <location>
        <begin position="366"/>
        <end position="386"/>
    </location>
</feature>
<keyword evidence="16" id="KW-0175">Coiled coil</keyword>
<feature type="transmembrane region" description="Helical" evidence="18">
    <location>
        <begin position="1157"/>
        <end position="1184"/>
    </location>
</feature>
<dbReference type="GO" id="GO:0005524">
    <property type="term" value="F:ATP binding"/>
    <property type="evidence" value="ECO:0007669"/>
    <property type="project" value="UniProtKB-KW"/>
</dbReference>
<dbReference type="InterPro" id="IPR003593">
    <property type="entry name" value="AAA+_ATPase"/>
</dbReference>
<organism evidence="21 22">
    <name type="scientific">Mytilus galloprovincialis</name>
    <name type="common">Mediterranean mussel</name>
    <dbReference type="NCBI Taxonomy" id="29158"/>
    <lineage>
        <taxon>Eukaryota</taxon>
        <taxon>Metazoa</taxon>
        <taxon>Spiralia</taxon>
        <taxon>Lophotrochozoa</taxon>
        <taxon>Mollusca</taxon>
        <taxon>Bivalvia</taxon>
        <taxon>Autobranchia</taxon>
        <taxon>Pteriomorphia</taxon>
        <taxon>Mytilida</taxon>
        <taxon>Mytiloidea</taxon>
        <taxon>Mytilidae</taxon>
        <taxon>Mytilinae</taxon>
        <taxon>Mytilus</taxon>
    </lineage>
</organism>
<keyword evidence="11" id="KW-0445">Lipid transport</keyword>
<keyword evidence="8" id="KW-0547">Nucleotide-binding</keyword>
<evidence type="ECO:0000259" key="19">
    <source>
        <dbReference type="PROSITE" id="PS50893"/>
    </source>
</evidence>
<evidence type="ECO:0000313" key="22">
    <source>
        <dbReference type="Proteomes" id="UP000596742"/>
    </source>
</evidence>
<dbReference type="FunFam" id="3.40.50.300:FF:000074">
    <property type="entry name" value="Multidrug resistance-associated protein 5 isoform 1"/>
    <property type="match status" value="1"/>
</dbReference>
<dbReference type="CDD" id="cd03250">
    <property type="entry name" value="ABCC_MRP_domain1"/>
    <property type="match status" value="1"/>
</dbReference>
<reference evidence="21" key="1">
    <citation type="submission" date="2018-11" db="EMBL/GenBank/DDBJ databases">
        <authorList>
            <person name="Alioto T."/>
            <person name="Alioto T."/>
        </authorList>
    </citation>
    <scope>NUCLEOTIDE SEQUENCE</scope>
</reference>
<keyword evidence="10 18" id="KW-1133">Transmembrane helix</keyword>
<dbReference type="GO" id="GO:0016887">
    <property type="term" value="F:ATP hydrolysis activity"/>
    <property type="evidence" value="ECO:0007669"/>
    <property type="project" value="InterPro"/>
</dbReference>
<evidence type="ECO:0000256" key="1">
    <source>
        <dbReference type="ARBA" id="ARBA00004128"/>
    </source>
</evidence>
<feature type="transmembrane region" description="Helical" evidence="18">
    <location>
        <begin position="1071"/>
        <end position="1091"/>
    </location>
</feature>
<sequence>MTMESDTGFCDSPFLALNETWNTVDPDFSPCFQKTVILWIPCAILVLGTPIRIFQLSKSQVPALPFTWLNIGKTILSILIALLAVANIGKSIHELATGDLVPTVDFVSPLILCLCMILTVLVIHHERRRGVFSSGFLLFFWLLLFIAGIFTFQSLVRSAVKDGVSDVFRFVIFFLYFPLVVVQLVFSALVDSGDGIYQVSQSENPCPEERASFLSRLIFWWFNSMVIQGYKRDIKRENLWSLNHEDNSSSVFPRFEKYWKKEEERVEKKKQRRPENGEVADTNGIEMKTRTEDGQLYTEVEVKDGANKPPEKKLLICFIKVFGPICLLHAFYKLLFDILQFISPLILRLLIRFTKDKEEYEWRGYLYSVLMFLVAVVQSLILHQYFHGAQLVGMRLRTSIIAAVYNKMLKLSSSARRTATVGEIVNLMAVDAQRFMDLMTYFHTIWSGPFQIALSLYFLWQLLGPSILAGFGVMVLLIPINAVIAKKNRDLQMKQMRLKDSRIKLMNEVLNGIKVLKLYAWEPSFEKQILDIRNKELVVLRRMAYLNAVVSFTWTTAPFLVSLVTFAVYVMIDPANILDADKAFVSLSLFNILRFPLSMLPQVISMLVQVSHTLIFHLSVLPQVISMLVQASVSLKRIQTFLNNDELDYSAFSRDINAKHAITIEKGVFSWEKESKATLKEMSIEIPDGSLVAVVGQVGCGKSSLLSAILGEMDTISGKVNVKGSMAYVAQQAWIQNTTLQNNILFGKNLNQSEYDKVLDGTALRPDLEILPGGDQTEIGEKGINLSGGQKQRVSLARAVYQDADVYLLDDPLSAVDSHVGKHIFDEVLGPNGLLRNKTRILVTHGISFLSKVDIIITLVDGKISEMGSYSDLISHAGAFAEFLKNYLNEELEKEDLEDEIEDLQIAEDMVNKLENVMDDNKTKLLKQQVSVLSQRTRTESEVSEGQKSDTLSTSWKGSHGALTSKMAPKKQKSVIAADTENQKLKKQVKEKKKEEKLIQAEGVETGKVKLNVFMAYLRSVGLLLSMLIIFFYILYNAASIYSNIWLAEWSNDNSTVVNGTYDTDQRDLRLGIYGLIGIIQGFAILLQGLIHHTACVDASRKLHHGILHRIMQVPMMFFDRTPTGRIINRFSRDIDVIDVVLPDKLKSWFGCFLKCISVPVVIGVVTPLIFAPLVPLAVLYIFVQRFYVATSRQLKRLESVSRSPIYSHFGETITGVTTIRAYQQQLRFIAESEERVDENNICYFPSVIANRWLAIRLEFVGNCIVFFACLFAVVGRDTLTAGIVGLSISYALNVTQTLNWLVRMTTELETNIVAVERVKEYTETPTEAAWEIEDKKPASSWPDKGCVEFNDYGVRYREGLDLVLKGISCKIDPTEKIGIVGRTGAGKSSLTLALFRILEKSQGNIIIDGIDISTIGLHDLRAKITIIPQDPVLFSGSLRMNIDPFSSYTDEDLWKALEHAHLKTFVSNLAEGLHHECSEGGENLSVGQRQLVCLARALLRKTKILVLDEATAAVDLETDDLIQNTIRTEFSDCTILTIAHRLNTIMDYTRVMVLDAGVIKEFDSPNNLLKDSNSLFFGMAKNAGLVA</sequence>
<keyword evidence="4" id="KW-0813">Transport</keyword>
<dbReference type="SMART" id="SM00382">
    <property type="entry name" value="AAA"/>
    <property type="match status" value="2"/>
</dbReference>
<dbReference type="Pfam" id="PF00664">
    <property type="entry name" value="ABC_membrane"/>
    <property type="match status" value="2"/>
</dbReference>
<dbReference type="InterPro" id="IPR011527">
    <property type="entry name" value="ABC1_TM_dom"/>
</dbReference>
<evidence type="ECO:0000256" key="7">
    <source>
        <dbReference type="ARBA" id="ARBA00022737"/>
    </source>
</evidence>
<dbReference type="Pfam" id="PF24357">
    <property type="entry name" value="TMD0_ABC"/>
    <property type="match status" value="1"/>
</dbReference>
<feature type="transmembrane region" description="Helical" evidence="18">
    <location>
        <begin position="167"/>
        <end position="190"/>
    </location>
</feature>
<protein>
    <submittedName>
        <fullName evidence="21">Uncharacterized protein</fullName>
    </submittedName>
</protein>
<feature type="domain" description="ABC transporter" evidence="19">
    <location>
        <begin position="1348"/>
        <end position="1582"/>
    </location>
</feature>
<evidence type="ECO:0000256" key="8">
    <source>
        <dbReference type="ARBA" id="ARBA00022741"/>
    </source>
</evidence>
<evidence type="ECO:0000256" key="14">
    <source>
        <dbReference type="ARBA" id="ARBA00047523"/>
    </source>
</evidence>
<accession>A0A8B6CXX4</accession>
<feature type="transmembrane region" description="Helical" evidence="18">
    <location>
        <begin position="1016"/>
        <end position="1036"/>
    </location>
</feature>
<proteinExistence type="inferred from homology"/>
<evidence type="ECO:0000256" key="16">
    <source>
        <dbReference type="SAM" id="Coils"/>
    </source>
</evidence>
<keyword evidence="6 18" id="KW-0812">Transmembrane</keyword>
<dbReference type="CDD" id="cd18603">
    <property type="entry name" value="ABC_6TM_MRP1_2_3_6_D2_like"/>
    <property type="match status" value="1"/>
</dbReference>
<evidence type="ECO:0000256" key="9">
    <source>
        <dbReference type="ARBA" id="ARBA00022840"/>
    </source>
</evidence>
<feature type="coiled-coil region" evidence="16">
    <location>
        <begin position="975"/>
        <end position="1002"/>
    </location>
</feature>
<feature type="compositionally biased region" description="Basic and acidic residues" evidence="17">
    <location>
        <begin position="937"/>
        <end position="948"/>
    </location>
</feature>
<dbReference type="PROSITE" id="PS50929">
    <property type="entry name" value="ABC_TM1F"/>
    <property type="match status" value="2"/>
</dbReference>
<dbReference type="GO" id="GO:0005774">
    <property type="term" value="C:vacuolar membrane"/>
    <property type="evidence" value="ECO:0007669"/>
    <property type="project" value="UniProtKB-SubCell"/>
</dbReference>
<dbReference type="Pfam" id="PF00005">
    <property type="entry name" value="ABC_tran"/>
    <property type="match status" value="2"/>
</dbReference>
<dbReference type="InterPro" id="IPR036640">
    <property type="entry name" value="ABC1_TM_sf"/>
</dbReference>
<dbReference type="GO" id="GO:0005886">
    <property type="term" value="C:plasma membrane"/>
    <property type="evidence" value="ECO:0007669"/>
    <property type="project" value="UniProtKB-SubCell"/>
</dbReference>
<dbReference type="InterPro" id="IPR027417">
    <property type="entry name" value="P-loop_NTPase"/>
</dbReference>
<dbReference type="CDD" id="cd03244">
    <property type="entry name" value="ABCC_MRP_domain2"/>
    <property type="match status" value="1"/>
</dbReference>
<comment type="catalytic activity">
    <reaction evidence="14">
        <text>leukotriene C4(in) + ATP + H2O = leukotriene C4(out) + ADP + phosphate + H(+)</text>
        <dbReference type="Rhea" id="RHEA:38963"/>
        <dbReference type="ChEBI" id="CHEBI:15377"/>
        <dbReference type="ChEBI" id="CHEBI:15378"/>
        <dbReference type="ChEBI" id="CHEBI:30616"/>
        <dbReference type="ChEBI" id="CHEBI:43474"/>
        <dbReference type="ChEBI" id="CHEBI:57973"/>
        <dbReference type="ChEBI" id="CHEBI:456216"/>
    </reaction>
    <physiologicalReaction direction="left-to-right" evidence="14">
        <dbReference type="Rhea" id="RHEA:38964"/>
    </physiologicalReaction>
</comment>
<evidence type="ECO:0000256" key="2">
    <source>
        <dbReference type="ARBA" id="ARBA00004651"/>
    </source>
</evidence>
<evidence type="ECO:0000256" key="5">
    <source>
        <dbReference type="ARBA" id="ARBA00022475"/>
    </source>
</evidence>
<dbReference type="GO" id="GO:0008559">
    <property type="term" value="F:ABC-type xenobiotic transporter activity"/>
    <property type="evidence" value="ECO:0007669"/>
    <property type="project" value="UniProtKB-EC"/>
</dbReference>